<gene>
    <name evidence="1" type="ORF">KIM372_15590</name>
</gene>
<sequence length="45" mass="5468">MSYSVEQFIEERGLNRANIEARKRWMEADIRAYELKEKQGRKHLS</sequence>
<accession>A0ABN6SC09</accession>
<reference evidence="1 2" key="1">
    <citation type="journal article" date="2023" name="Microbiol. Spectr.">
        <title>Symbiosis of Carpenter Bees with Uncharacterized Lactic Acid Bacteria Showing NAD Auxotrophy.</title>
        <authorList>
            <person name="Kawasaki S."/>
            <person name="Ozawa K."/>
            <person name="Mori T."/>
            <person name="Yamamoto A."/>
            <person name="Ito M."/>
            <person name="Ohkuma M."/>
            <person name="Sakamoto M."/>
            <person name="Matsutani M."/>
        </authorList>
    </citation>
    <scope>NUCLEOTIDE SEQUENCE [LARGE SCALE GENOMIC DNA]</scope>
    <source>
        <strain evidence="1 2">Kim37-2</strain>
    </source>
</reference>
<dbReference type="EMBL" id="AP026798">
    <property type="protein sequence ID" value="BDR53652.1"/>
    <property type="molecule type" value="Genomic_DNA"/>
</dbReference>
<protein>
    <submittedName>
        <fullName evidence="1">Uncharacterized protein</fullName>
    </submittedName>
</protein>
<evidence type="ECO:0000313" key="1">
    <source>
        <dbReference type="EMBL" id="BDR53652.1"/>
    </source>
</evidence>
<organism evidence="1 2">
    <name type="scientific">Bombiscardovia nodaiensis</name>
    <dbReference type="NCBI Taxonomy" id="2932181"/>
    <lineage>
        <taxon>Bacteria</taxon>
        <taxon>Bacillati</taxon>
        <taxon>Actinomycetota</taxon>
        <taxon>Actinomycetes</taxon>
        <taxon>Bifidobacteriales</taxon>
        <taxon>Bifidobacteriaceae</taxon>
        <taxon>Bombiscardovia</taxon>
    </lineage>
</organism>
<proteinExistence type="predicted"/>
<keyword evidence="2" id="KW-1185">Reference proteome</keyword>
<evidence type="ECO:0000313" key="2">
    <source>
        <dbReference type="Proteomes" id="UP001321766"/>
    </source>
</evidence>
<name>A0ABN6SC09_9BIFI</name>
<dbReference type="Proteomes" id="UP001321766">
    <property type="component" value="Chromosome"/>
</dbReference>